<dbReference type="InterPro" id="IPR011051">
    <property type="entry name" value="RmlC_Cupin_sf"/>
</dbReference>
<dbReference type="InterPro" id="IPR039935">
    <property type="entry name" value="YML079W-like"/>
</dbReference>
<feature type="domain" description="DUF985" evidence="2">
    <location>
        <begin position="49"/>
        <end position="185"/>
    </location>
</feature>
<evidence type="ECO:0000259" key="2">
    <source>
        <dbReference type="Pfam" id="PF06172"/>
    </source>
</evidence>
<gene>
    <name evidence="3" type="ORF">A0123_02555</name>
</gene>
<dbReference type="EMBL" id="LUTU01000013">
    <property type="protein sequence ID" value="OAJ66820.1"/>
    <property type="molecule type" value="Genomic_DNA"/>
</dbReference>
<dbReference type="Proteomes" id="UP000077786">
    <property type="component" value="Unassembled WGS sequence"/>
</dbReference>
<feature type="signal peptide" evidence="1">
    <location>
        <begin position="1"/>
        <end position="29"/>
    </location>
</feature>
<evidence type="ECO:0000313" key="4">
    <source>
        <dbReference type="Proteomes" id="UP000077786"/>
    </source>
</evidence>
<protein>
    <submittedName>
        <fullName evidence="3">Cupin</fullName>
    </submittedName>
</protein>
<accession>A0A1B6VHZ1</accession>
<evidence type="ECO:0000256" key="1">
    <source>
        <dbReference type="SAM" id="SignalP"/>
    </source>
</evidence>
<dbReference type="SUPFAM" id="SSF51182">
    <property type="entry name" value="RmlC-like cupins"/>
    <property type="match status" value="1"/>
</dbReference>
<dbReference type="Gene3D" id="2.60.120.10">
    <property type="entry name" value="Jelly Rolls"/>
    <property type="match status" value="1"/>
</dbReference>
<organism evidence="3 4">
    <name type="scientific">Gluconobacter cerinus</name>
    <dbReference type="NCBI Taxonomy" id="38307"/>
    <lineage>
        <taxon>Bacteria</taxon>
        <taxon>Pseudomonadati</taxon>
        <taxon>Pseudomonadota</taxon>
        <taxon>Alphaproteobacteria</taxon>
        <taxon>Acetobacterales</taxon>
        <taxon>Acetobacteraceae</taxon>
        <taxon>Gluconobacter</taxon>
    </lineage>
</organism>
<sequence length="213" mass="23153">MIVRRKAARMRRFIIASLICSIVASGASASAPPEPQNNDAAAQIPAAAQALINRYKMQPVPVEGGWFSQLQRTTETIAGSALPPRYAGVTHPVSTAILFVETRRDFSALHSLKTAEIWHFYAGDPVHLLLLHPNGQGESITLDKNHPAYVVPEGVWQGSAPAGPSGWSFVGTTMAPGFIPEDFQLGERNALSERYPAFRKQIAALTRVKDKVQ</sequence>
<keyword evidence="1" id="KW-0732">Signal</keyword>
<dbReference type="InterPro" id="IPR014710">
    <property type="entry name" value="RmlC-like_jellyroll"/>
</dbReference>
<dbReference type="PANTHER" id="PTHR33387:SF3">
    <property type="entry name" value="DUF985 DOMAIN-CONTAINING PROTEIN"/>
    <property type="match status" value="1"/>
</dbReference>
<dbReference type="CDD" id="cd06121">
    <property type="entry name" value="cupin_YML079wp"/>
    <property type="match status" value="1"/>
</dbReference>
<feature type="chain" id="PRO_5008590096" evidence="1">
    <location>
        <begin position="30"/>
        <end position="213"/>
    </location>
</feature>
<comment type="caution">
    <text evidence="3">The sequence shown here is derived from an EMBL/GenBank/DDBJ whole genome shotgun (WGS) entry which is preliminary data.</text>
</comment>
<dbReference type="PATRIC" id="fig|38307.3.peg.2666"/>
<evidence type="ECO:0000313" key="3">
    <source>
        <dbReference type="EMBL" id="OAJ66820.1"/>
    </source>
</evidence>
<dbReference type="PANTHER" id="PTHR33387">
    <property type="entry name" value="RMLC-LIKE JELLY ROLL FOLD PROTEIN"/>
    <property type="match status" value="1"/>
</dbReference>
<dbReference type="InterPro" id="IPR009327">
    <property type="entry name" value="Cupin_DUF985"/>
</dbReference>
<reference evidence="3 4" key="1">
    <citation type="submission" date="2016-03" db="EMBL/GenBank/DDBJ databases">
        <title>Draft genome sequence of Gluconobacter cerinus strain CECT 9110.</title>
        <authorList>
            <person name="Sainz F."/>
            <person name="Mas A."/>
            <person name="Torija M.J."/>
        </authorList>
    </citation>
    <scope>NUCLEOTIDE SEQUENCE [LARGE SCALE GENOMIC DNA]</scope>
    <source>
        <strain evidence="3 4">CECT 9110</strain>
    </source>
</reference>
<name>A0A1B6VHZ1_9PROT</name>
<dbReference type="AlphaFoldDB" id="A0A1B6VHZ1"/>
<dbReference type="Pfam" id="PF06172">
    <property type="entry name" value="Cupin_5"/>
    <property type="match status" value="1"/>
</dbReference>
<proteinExistence type="predicted"/>